<keyword evidence="1" id="KW-0812">Transmembrane</keyword>
<feature type="transmembrane region" description="Helical" evidence="1">
    <location>
        <begin position="270"/>
        <end position="287"/>
    </location>
</feature>
<dbReference type="PANTHER" id="PTHR22911:SF103">
    <property type="entry name" value="BLR2811 PROTEIN"/>
    <property type="match status" value="1"/>
</dbReference>
<feature type="transmembrane region" description="Helical" evidence="1">
    <location>
        <begin position="157"/>
        <end position="175"/>
    </location>
</feature>
<dbReference type="EMBL" id="FOTF01000009">
    <property type="protein sequence ID" value="SFL16927.1"/>
    <property type="molecule type" value="Genomic_DNA"/>
</dbReference>
<dbReference type="OrthoDB" id="9815809at2"/>
<protein>
    <submittedName>
        <fullName evidence="3">Permease of the drug/metabolite transporter (DMT) superfamily</fullName>
    </submittedName>
</protein>
<evidence type="ECO:0000313" key="3">
    <source>
        <dbReference type="EMBL" id="SFL16927.1"/>
    </source>
</evidence>
<gene>
    <name evidence="3" type="ORF">SAMN04488004_10975</name>
</gene>
<dbReference type="STRING" id="195913.SAMN04488004_10975"/>
<dbReference type="PANTHER" id="PTHR22911">
    <property type="entry name" value="ACYL-MALONYL CONDENSING ENZYME-RELATED"/>
    <property type="match status" value="1"/>
</dbReference>
<evidence type="ECO:0000259" key="2">
    <source>
        <dbReference type="Pfam" id="PF00892"/>
    </source>
</evidence>
<dbReference type="SUPFAM" id="SSF103481">
    <property type="entry name" value="Multidrug resistance efflux transporter EmrE"/>
    <property type="match status" value="2"/>
</dbReference>
<sequence>MAGAVPPRVDRTALGLGLMVMTVVFFTMIDTSAKWLVTAGLPALQVVFARYAMHFVLALVVFMPQGGPSLFRSQRPKVQFLRSIFLFLSTILNFTALKFLPITVTTTIMFAGPIVVTLLAIPMLGEKVGRHRLVAVCVGFLGVIVVMQPWGLAFHPAMLLNIGALCMASLYFILTRKLAGIESNATSQLWSAGLATACLAPFAMSTWVWPHGAVDWTFFLLIGIFGGTAHILAVAAHRLADASILAPVIYIQIVLAGVSGIIFFDTWPTVWTLGGGAIIIAAGIYIWHRERQLSRTVTPVNVHARGPMNH</sequence>
<dbReference type="RefSeq" id="WP_090188979.1">
    <property type="nucleotide sequence ID" value="NZ_FOTF01000009.1"/>
</dbReference>
<name>A0A1I4FJ38_9RHOB</name>
<proteinExistence type="predicted"/>
<feature type="transmembrane region" description="Helical" evidence="1">
    <location>
        <begin position="35"/>
        <end position="60"/>
    </location>
</feature>
<keyword evidence="1" id="KW-0472">Membrane</keyword>
<feature type="transmembrane region" description="Helical" evidence="1">
    <location>
        <begin position="102"/>
        <end position="121"/>
    </location>
</feature>
<feature type="transmembrane region" description="Helical" evidence="1">
    <location>
        <begin position="133"/>
        <end position="151"/>
    </location>
</feature>
<evidence type="ECO:0000313" key="4">
    <source>
        <dbReference type="Proteomes" id="UP000199550"/>
    </source>
</evidence>
<keyword evidence="1" id="KW-1133">Transmembrane helix</keyword>
<dbReference type="InterPro" id="IPR037185">
    <property type="entry name" value="EmrE-like"/>
</dbReference>
<dbReference type="GO" id="GO:0016020">
    <property type="term" value="C:membrane"/>
    <property type="evidence" value="ECO:0007669"/>
    <property type="project" value="InterPro"/>
</dbReference>
<dbReference type="Pfam" id="PF00892">
    <property type="entry name" value="EamA"/>
    <property type="match status" value="2"/>
</dbReference>
<feature type="domain" description="EamA" evidence="2">
    <location>
        <begin position="14"/>
        <end position="147"/>
    </location>
</feature>
<accession>A0A1I4FJ38</accession>
<dbReference type="InterPro" id="IPR000620">
    <property type="entry name" value="EamA_dom"/>
</dbReference>
<feature type="transmembrane region" description="Helical" evidence="1">
    <location>
        <begin position="244"/>
        <end position="264"/>
    </location>
</feature>
<dbReference type="Proteomes" id="UP000199550">
    <property type="component" value="Unassembled WGS sequence"/>
</dbReference>
<feature type="domain" description="EamA" evidence="2">
    <location>
        <begin position="157"/>
        <end position="285"/>
    </location>
</feature>
<feature type="transmembrane region" description="Helical" evidence="1">
    <location>
        <begin position="12"/>
        <end position="29"/>
    </location>
</feature>
<keyword evidence="4" id="KW-1185">Reference proteome</keyword>
<reference evidence="3 4" key="1">
    <citation type="submission" date="2016-10" db="EMBL/GenBank/DDBJ databases">
        <authorList>
            <person name="de Groot N.N."/>
        </authorList>
    </citation>
    <scope>NUCLEOTIDE SEQUENCE [LARGE SCALE GENOMIC DNA]</scope>
    <source>
        <strain evidence="3 4">DSM 16199</strain>
    </source>
</reference>
<feature type="transmembrane region" description="Helical" evidence="1">
    <location>
        <begin position="80"/>
        <end position="96"/>
    </location>
</feature>
<organism evidence="3 4">
    <name type="scientific">Loktanella salsilacus</name>
    <dbReference type="NCBI Taxonomy" id="195913"/>
    <lineage>
        <taxon>Bacteria</taxon>
        <taxon>Pseudomonadati</taxon>
        <taxon>Pseudomonadota</taxon>
        <taxon>Alphaproteobacteria</taxon>
        <taxon>Rhodobacterales</taxon>
        <taxon>Roseobacteraceae</taxon>
        <taxon>Loktanella</taxon>
    </lineage>
</organism>
<feature type="transmembrane region" description="Helical" evidence="1">
    <location>
        <begin position="187"/>
        <end position="210"/>
    </location>
</feature>
<dbReference type="AlphaFoldDB" id="A0A1I4FJ38"/>
<evidence type="ECO:0000256" key="1">
    <source>
        <dbReference type="SAM" id="Phobius"/>
    </source>
</evidence>
<feature type="transmembrane region" description="Helical" evidence="1">
    <location>
        <begin position="216"/>
        <end position="237"/>
    </location>
</feature>